<proteinExistence type="predicted"/>
<gene>
    <name evidence="3" type="ORF">Aau02nite_36850</name>
</gene>
<dbReference type="Proteomes" id="UP000681340">
    <property type="component" value="Unassembled WGS sequence"/>
</dbReference>
<feature type="region of interest" description="Disordered" evidence="1">
    <location>
        <begin position="31"/>
        <end position="54"/>
    </location>
</feature>
<dbReference type="AlphaFoldDB" id="A0A919VU44"/>
<feature type="chain" id="PRO_5036905399" description="Lipoprotein" evidence="2">
    <location>
        <begin position="21"/>
        <end position="144"/>
    </location>
</feature>
<evidence type="ECO:0000313" key="4">
    <source>
        <dbReference type="Proteomes" id="UP000681340"/>
    </source>
</evidence>
<sequence>MPRSLSAFTLCVLIAGSLLAAGTVVGCSSPSAEPVPAPLASPSPAPAASAAPVDEPPGAIACDKAVRAVSEASLMNPGVVADITAASGTADAPVADAAQTLSTAYTRAVAAHGTDAEPDAVAAVSAAAAELVAICGDSGLETVG</sequence>
<keyword evidence="4" id="KW-1185">Reference proteome</keyword>
<protein>
    <recommendedName>
        <fullName evidence="5">Lipoprotein</fullName>
    </recommendedName>
</protein>
<dbReference type="EMBL" id="BOQL01000028">
    <property type="protein sequence ID" value="GIM69598.1"/>
    <property type="molecule type" value="Genomic_DNA"/>
</dbReference>
<feature type="compositionally biased region" description="Pro residues" evidence="1">
    <location>
        <begin position="33"/>
        <end position="45"/>
    </location>
</feature>
<comment type="caution">
    <text evidence="3">The sequence shown here is derived from an EMBL/GenBank/DDBJ whole genome shotgun (WGS) entry which is preliminary data.</text>
</comment>
<evidence type="ECO:0000256" key="1">
    <source>
        <dbReference type="SAM" id="MobiDB-lite"/>
    </source>
</evidence>
<dbReference type="RefSeq" id="WP_246595248.1">
    <property type="nucleotide sequence ID" value="NZ_BAABEA010000039.1"/>
</dbReference>
<keyword evidence="2" id="KW-0732">Signal</keyword>
<feature type="signal peptide" evidence="2">
    <location>
        <begin position="1"/>
        <end position="20"/>
    </location>
</feature>
<evidence type="ECO:0008006" key="5">
    <source>
        <dbReference type="Google" id="ProtNLM"/>
    </source>
</evidence>
<dbReference type="PROSITE" id="PS51257">
    <property type="entry name" value="PROKAR_LIPOPROTEIN"/>
    <property type="match status" value="1"/>
</dbReference>
<name>A0A919VU44_9ACTN</name>
<organism evidence="3 4">
    <name type="scientific">Actinoplanes auranticolor</name>
    <dbReference type="NCBI Taxonomy" id="47988"/>
    <lineage>
        <taxon>Bacteria</taxon>
        <taxon>Bacillati</taxon>
        <taxon>Actinomycetota</taxon>
        <taxon>Actinomycetes</taxon>
        <taxon>Micromonosporales</taxon>
        <taxon>Micromonosporaceae</taxon>
        <taxon>Actinoplanes</taxon>
    </lineage>
</organism>
<evidence type="ECO:0000256" key="2">
    <source>
        <dbReference type="SAM" id="SignalP"/>
    </source>
</evidence>
<reference evidence="3" key="1">
    <citation type="submission" date="2021-03" db="EMBL/GenBank/DDBJ databases">
        <title>Whole genome shotgun sequence of Actinoplanes auranticolor NBRC 12245.</title>
        <authorList>
            <person name="Komaki H."/>
            <person name="Tamura T."/>
        </authorList>
    </citation>
    <scope>NUCLEOTIDE SEQUENCE</scope>
    <source>
        <strain evidence="3">NBRC 12245</strain>
    </source>
</reference>
<evidence type="ECO:0000313" key="3">
    <source>
        <dbReference type="EMBL" id="GIM69598.1"/>
    </source>
</evidence>
<accession>A0A919VU44</accession>